<dbReference type="CDD" id="cd00090">
    <property type="entry name" value="HTH_ARSR"/>
    <property type="match status" value="1"/>
</dbReference>
<gene>
    <name evidence="1" type="ORF">C1H84_17350</name>
</gene>
<accession>A0A365Y7M4</accession>
<dbReference type="Pfam" id="PF12840">
    <property type="entry name" value="HTH_20"/>
    <property type="match status" value="1"/>
</dbReference>
<evidence type="ECO:0000313" key="1">
    <source>
        <dbReference type="EMBL" id="RBL98651.1"/>
    </source>
</evidence>
<dbReference type="RefSeq" id="WP_113608134.1">
    <property type="nucleotide sequence ID" value="NZ_POAF01000013.1"/>
</dbReference>
<dbReference type="SUPFAM" id="SSF46785">
    <property type="entry name" value="Winged helix' DNA-binding domain"/>
    <property type="match status" value="1"/>
</dbReference>
<evidence type="ECO:0000313" key="2">
    <source>
        <dbReference type="Proteomes" id="UP000252167"/>
    </source>
</evidence>
<dbReference type="InterPro" id="IPR011991">
    <property type="entry name" value="ArsR-like_HTH"/>
</dbReference>
<dbReference type="Gene3D" id="1.10.10.10">
    <property type="entry name" value="Winged helix-like DNA-binding domain superfamily/Winged helix DNA-binding domain"/>
    <property type="match status" value="1"/>
</dbReference>
<comment type="caution">
    <text evidence="1">The sequence shown here is derived from an EMBL/GenBank/DDBJ whole genome shotgun (WGS) entry which is preliminary data.</text>
</comment>
<sequence>MSKMQKPTSQQMLKTLTDPVRRRLFDYVLSRSEPVSRDEAAAAAGISRTLAAYHLDNLSEAGLLATTYARLQGKTGPGAGRPAKLYEPAQQEISLTVPPRNYRLLGSLLATAAASDSSGVVMGALLAAARSEGIELGESGEDLMQLLRELGYEPVQEENGGITMANCPFHLVAQHQTQMVCSMNQELISGVLAGCRCDARRAELSPAEGRCCVVIHPEA</sequence>
<protein>
    <submittedName>
        <fullName evidence="1">ArsR family transcriptional regulator</fullName>
    </submittedName>
</protein>
<keyword evidence="2" id="KW-1185">Reference proteome</keyword>
<dbReference type="AlphaFoldDB" id="A0A365Y7M4"/>
<proteinExistence type="predicted"/>
<dbReference type="EMBL" id="POAF01000013">
    <property type="protein sequence ID" value="RBL98651.1"/>
    <property type="molecule type" value="Genomic_DNA"/>
</dbReference>
<dbReference type="InterPro" id="IPR036390">
    <property type="entry name" value="WH_DNA-bd_sf"/>
</dbReference>
<organism evidence="1 2">
    <name type="scientific">Glutamicibacter soli</name>
    <dbReference type="NCBI Taxonomy" id="453836"/>
    <lineage>
        <taxon>Bacteria</taxon>
        <taxon>Bacillati</taxon>
        <taxon>Actinomycetota</taxon>
        <taxon>Actinomycetes</taxon>
        <taxon>Micrococcales</taxon>
        <taxon>Micrococcaceae</taxon>
        <taxon>Glutamicibacter</taxon>
    </lineage>
</organism>
<reference evidence="1 2" key="1">
    <citation type="submission" date="2018-01" db="EMBL/GenBank/DDBJ databases">
        <title>Glutamicibacter soli strain NHPC-3 Whole genome sequence and assembly.</title>
        <authorList>
            <person name="Choudhury P."/>
            <person name="Gupta D."/>
            <person name="Sengupta K."/>
            <person name="Jawed A."/>
            <person name="Sultana N."/>
            <person name="Saha P."/>
        </authorList>
    </citation>
    <scope>NUCLEOTIDE SEQUENCE [LARGE SCALE GENOMIC DNA]</scope>
    <source>
        <strain evidence="1 2">NHPC-3</strain>
    </source>
</reference>
<dbReference type="Proteomes" id="UP000252167">
    <property type="component" value="Unassembled WGS sequence"/>
</dbReference>
<name>A0A365Y7M4_9MICC</name>
<dbReference type="InterPro" id="IPR036388">
    <property type="entry name" value="WH-like_DNA-bd_sf"/>
</dbReference>